<dbReference type="Proteomes" id="UP001320460">
    <property type="component" value="Chromosome"/>
</dbReference>
<accession>A0ABM7VXQ7</accession>
<feature type="chain" id="PRO_5047318970" description="ABC-type transport auxiliary lipoprotein component domain-containing protein" evidence="1">
    <location>
        <begin position="21"/>
        <end position="188"/>
    </location>
</feature>
<name>A0ABM7VXQ7_9ENTR</name>
<protein>
    <recommendedName>
        <fullName evidence="2">ABC-type transport auxiliary lipoprotein component domain-containing protein</fullName>
    </recommendedName>
</protein>
<dbReference type="NCBIfam" id="NF033620">
    <property type="entry name" value="pqiC"/>
    <property type="match status" value="1"/>
</dbReference>
<keyword evidence="1" id="KW-0732">Signal</keyword>
<dbReference type="RefSeq" id="WP_071194678.1">
    <property type="nucleotide sequence ID" value="NZ_AP025334.1"/>
</dbReference>
<dbReference type="InterPro" id="IPR049736">
    <property type="entry name" value="PqiC"/>
</dbReference>
<evidence type="ECO:0000313" key="4">
    <source>
        <dbReference type="Proteomes" id="UP001320460"/>
    </source>
</evidence>
<dbReference type="Gene3D" id="3.40.50.10610">
    <property type="entry name" value="ABC-type transport auxiliary lipoprotein component"/>
    <property type="match status" value="1"/>
</dbReference>
<dbReference type="EMBL" id="AP025334">
    <property type="protein sequence ID" value="BDD52057.1"/>
    <property type="molecule type" value="Genomic_DNA"/>
</dbReference>
<gene>
    <name evidence="3" type="ORF">PDTA9734_35440</name>
</gene>
<proteinExistence type="predicted"/>
<dbReference type="SUPFAM" id="SSF159594">
    <property type="entry name" value="XCC0632-like"/>
    <property type="match status" value="1"/>
</dbReference>
<feature type="domain" description="ABC-type transport auxiliary lipoprotein component" evidence="2">
    <location>
        <begin position="26"/>
        <end position="181"/>
    </location>
</feature>
<organism evidence="3 4">
    <name type="scientific">Phytobacter diazotrophicus</name>
    <dbReference type="NCBI Taxonomy" id="395631"/>
    <lineage>
        <taxon>Bacteria</taxon>
        <taxon>Pseudomonadati</taxon>
        <taxon>Pseudomonadota</taxon>
        <taxon>Gammaproteobacteria</taxon>
        <taxon>Enterobacterales</taxon>
        <taxon>Enterobacteriaceae</taxon>
        <taxon>Phytobacter</taxon>
    </lineage>
</organism>
<sequence length="188" mass="20825">MKKGMIALLAMLLTACSASGDKKSYYQLPSPPQSTVTQSDARGQHLLWVEQVTVPDYLAGNGVVYQTTDVQYVIATNNLWASPLDQQLRTTLVANLSNALPGWVVASQPLGSEQDTLNVTVTGFHGRYDGRVIVSGEWLVNHRGQLIKRPFHIELKQQQDGYDEMVKMLAQAWQQESASIASELKRLP</sequence>
<keyword evidence="4" id="KW-1185">Reference proteome</keyword>
<dbReference type="Pfam" id="PF03886">
    <property type="entry name" value="ABC_trans_aux"/>
    <property type="match status" value="1"/>
</dbReference>
<dbReference type="PROSITE" id="PS51257">
    <property type="entry name" value="PROKAR_LIPOPROTEIN"/>
    <property type="match status" value="1"/>
</dbReference>
<evidence type="ECO:0000313" key="3">
    <source>
        <dbReference type="EMBL" id="BDD52057.1"/>
    </source>
</evidence>
<evidence type="ECO:0000259" key="2">
    <source>
        <dbReference type="Pfam" id="PF03886"/>
    </source>
</evidence>
<evidence type="ECO:0000256" key="1">
    <source>
        <dbReference type="SAM" id="SignalP"/>
    </source>
</evidence>
<feature type="signal peptide" evidence="1">
    <location>
        <begin position="1"/>
        <end position="20"/>
    </location>
</feature>
<dbReference type="InterPro" id="IPR005586">
    <property type="entry name" value="ABC_trans_aux"/>
</dbReference>
<reference evidence="3 4" key="1">
    <citation type="submission" date="2021-12" db="EMBL/GenBank/DDBJ databases">
        <title>Complete genome sequence of Phytobacter diazotrophicus TA9734.</title>
        <authorList>
            <person name="Kubota H."/>
            <person name="Nakayama Y."/>
            <person name="Ariyoshi T."/>
        </authorList>
    </citation>
    <scope>NUCLEOTIDE SEQUENCE [LARGE SCALE GENOMIC DNA]</scope>
    <source>
        <strain evidence="3 4">TA9734</strain>
    </source>
</reference>